<comment type="caution">
    <text evidence="3">The sequence shown here is derived from an EMBL/GenBank/DDBJ whole genome shotgun (WGS) entry which is preliminary data.</text>
</comment>
<dbReference type="PANTHER" id="PTHR10582:SF2">
    <property type="entry name" value="INACTIVE"/>
    <property type="match status" value="1"/>
</dbReference>
<organism evidence="3 4">
    <name type="scientific">Gigaspora rosea</name>
    <dbReference type="NCBI Taxonomy" id="44941"/>
    <lineage>
        <taxon>Eukaryota</taxon>
        <taxon>Fungi</taxon>
        <taxon>Fungi incertae sedis</taxon>
        <taxon>Mucoromycota</taxon>
        <taxon>Glomeromycotina</taxon>
        <taxon>Glomeromycetes</taxon>
        <taxon>Diversisporales</taxon>
        <taxon>Gigasporaceae</taxon>
        <taxon>Gigaspora</taxon>
    </lineage>
</organism>
<feature type="transmembrane region" description="Helical" evidence="2">
    <location>
        <begin position="753"/>
        <end position="776"/>
    </location>
</feature>
<dbReference type="GO" id="GO:0098703">
    <property type="term" value="P:calcium ion import across plasma membrane"/>
    <property type="evidence" value="ECO:0007669"/>
    <property type="project" value="TreeGrafter"/>
</dbReference>
<name>A0A397WDY4_9GLOM</name>
<accession>A0A397WDY4</accession>
<keyword evidence="1" id="KW-0677">Repeat</keyword>
<feature type="transmembrane region" description="Helical" evidence="2">
    <location>
        <begin position="694"/>
        <end position="716"/>
    </location>
</feature>
<keyword evidence="2" id="KW-0812">Transmembrane</keyword>
<dbReference type="Proteomes" id="UP000266673">
    <property type="component" value="Unassembled WGS sequence"/>
</dbReference>
<feature type="transmembrane region" description="Helical" evidence="2">
    <location>
        <begin position="782"/>
        <end position="802"/>
    </location>
</feature>
<dbReference type="SUPFAM" id="SSF82171">
    <property type="entry name" value="DPP6 N-terminal domain-like"/>
    <property type="match status" value="1"/>
</dbReference>
<dbReference type="PANTHER" id="PTHR10582">
    <property type="entry name" value="TRANSIENT RECEPTOR POTENTIAL ION CHANNEL PROTEIN"/>
    <property type="match status" value="1"/>
</dbReference>
<evidence type="ECO:0000256" key="2">
    <source>
        <dbReference type="SAM" id="Phobius"/>
    </source>
</evidence>
<evidence type="ECO:0000256" key="1">
    <source>
        <dbReference type="ARBA" id="ARBA00022737"/>
    </source>
</evidence>
<feature type="transmembrane region" description="Helical" evidence="2">
    <location>
        <begin position="822"/>
        <end position="844"/>
    </location>
</feature>
<keyword evidence="4" id="KW-1185">Reference proteome</keyword>
<evidence type="ECO:0000313" key="3">
    <source>
        <dbReference type="EMBL" id="RIB30736.1"/>
    </source>
</evidence>
<dbReference type="GO" id="GO:0005216">
    <property type="term" value="F:monoatomic ion channel activity"/>
    <property type="evidence" value="ECO:0007669"/>
    <property type="project" value="InterPro"/>
</dbReference>
<dbReference type="EMBL" id="QKWP01000006">
    <property type="protein sequence ID" value="RIB30736.1"/>
    <property type="molecule type" value="Genomic_DNA"/>
</dbReference>
<feature type="transmembrane region" description="Helical" evidence="2">
    <location>
        <begin position="722"/>
        <end position="741"/>
    </location>
</feature>
<dbReference type="GO" id="GO:0005886">
    <property type="term" value="C:plasma membrane"/>
    <property type="evidence" value="ECO:0007669"/>
    <property type="project" value="TreeGrafter"/>
</dbReference>
<dbReference type="InterPro" id="IPR024862">
    <property type="entry name" value="TRPV"/>
</dbReference>
<keyword evidence="2" id="KW-0472">Membrane</keyword>
<keyword evidence="2" id="KW-1133">Transmembrane helix</keyword>
<protein>
    <recommendedName>
        <fullName evidence="5">Ion transport domain-containing protein</fullName>
    </recommendedName>
</protein>
<proteinExistence type="predicted"/>
<gene>
    <name evidence="3" type="ORF">C2G38_2151864</name>
</gene>
<evidence type="ECO:0000313" key="4">
    <source>
        <dbReference type="Proteomes" id="UP000266673"/>
    </source>
</evidence>
<dbReference type="AlphaFoldDB" id="A0A397WDY4"/>
<evidence type="ECO:0008006" key="5">
    <source>
        <dbReference type="Google" id="ProtNLM"/>
    </source>
</evidence>
<sequence length="855" mass="100599">MTSNSDVKIPIEEAPDKNKILDIVCSPNMKHVATLDEINNISFWTVINQEQLLKKVKTVCIDNIRINENGEKIFAISNNRHFSISLNRIDPYNFKIFEVKSAKEILLNFPDLQNEIDFLSFIDRSIFDDENMIMINTRYYRAYIFSSKEKDNNITWVYKSMIELKYFNKIYITPKGNLIIFNDTIYEITMWDIEKLLVNTRILIDWSCTLEYVEISDDEKLLFVCTKDRKTKKTSVFTYSTETEINISSFTTNLDIDRLHLIASKKGERLLYRYIDNSGKYMFNLKQNQGAYIIKSDKIIYTNDGKVLIEELVSGNWIEYLRKGLKDTNSITAPSKKTIDIIIKFIKNESTGVYNDDKAEFEGKFLKWGLELDEKSVRLTVVDCQKKWNDTKKQLDILPSFCPNGKNFIFNCEVLENDDFITFTCIGVIIWTYEISGIKMHYFWNDWNAYLGRFYFENTDFRALLGRLYDWTSYRILPASSYETVYKNLYVKFGESELFKEFLERNIENEFYLTLYGRTLMETLISVKDEKWVRNLENHPTVIARTLASIGFVVPSAFVIPNSMSSHLFCYGRYYNLSKSFFDRLISNLRVRWINFKENYFQKFQERCPLLRDYIVKPVINFYCVGNSSTILAISLPNFVSYPTKYNFWKELILPSTNPFGHSNKVDVINEEFYGYLNGEALLNFKWNTYRRKYYLAIWTIYTIFFLSFVCAASYYQSISQTTLFILLDVTICLGIWHLVFELRQFIYAPLNYMSSVWNFLDLAAIISTTATSIDWLTNGSAPTWAITFSTLFLEIKFILFFRSWKFFGIYLAMIMKTVDKVISFVIIFGLFTLAFAHSLHLLLQSESEIFQGIC</sequence>
<reference evidence="3 4" key="1">
    <citation type="submission" date="2018-06" db="EMBL/GenBank/DDBJ databases">
        <title>Comparative genomics reveals the genomic features of Rhizophagus irregularis, R. cerebriforme, R. diaphanum and Gigaspora rosea, and their symbiotic lifestyle signature.</title>
        <authorList>
            <person name="Morin E."/>
            <person name="San Clemente H."/>
            <person name="Chen E.C.H."/>
            <person name="De La Providencia I."/>
            <person name="Hainaut M."/>
            <person name="Kuo A."/>
            <person name="Kohler A."/>
            <person name="Murat C."/>
            <person name="Tang N."/>
            <person name="Roy S."/>
            <person name="Loubradou J."/>
            <person name="Henrissat B."/>
            <person name="Grigoriev I.V."/>
            <person name="Corradi N."/>
            <person name="Roux C."/>
            <person name="Martin F.M."/>
        </authorList>
    </citation>
    <scope>NUCLEOTIDE SEQUENCE [LARGE SCALE GENOMIC DNA]</scope>
    <source>
        <strain evidence="3 4">DAOM 194757</strain>
    </source>
</reference>
<dbReference type="OrthoDB" id="2330027at2759"/>